<gene>
    <name evidence="1" type="ORF">METZ01_LOCUS325002</name>
</gene>
<evidence type="ECO:0000313" key="1">
    <source>
        <dbReference type="EMBL" id="SVC72148.1"/>
    </source>
</evidence>
<proteinExistence type="predicted"/>
<dbReference type="EMBL" id="UINC01107055">
    <property type="protein sequence ID" value="SVC72148.1"/>
    <property type="molecule type" value="Genomic_DNA"/>
</dbReference>
<protein>
    <submittedName>
        <fullName evidence="1">Uncharacterized protein</fullName>
    </submittedName>
</protein>
<reference evidence="1" key="1">
    <citation type="submission" date="2018-05" db="EMBL/GenBank/DDBJ databases">
        <authorList>
            <person name="Lanie J.A."/>
            <person name="Ng W.-L."/>
            <person name="Kazmierczak K.M."/>
            <person name="Andrzejewski T.M."/>
            <person name="Davidsen T.M."/>
            <person name="Wayne K.J."/>
            <person name="Tettelin H."/>
            <person name="Glass J.I."/>
            <person name="Rusch D."/>
            <person name="Podicherti R."/>
            <person name="Tsui H.-C.T."/>
            <person name="Winkler M.E."/>
        </authorList>
    </citation>
    <scope>NUCLEOTIDE SEQUENCE</scope>
</reference>
<feature type="non-terminal residue" evidence="1">
    <location>
        <position position="104"/>
    </location>
</feature>
<accession>A0A382PHG3</accession>
<name>A0A382PHG3_9ZZZZ</name>
<sequence>MRNFRGKWYARSRWSDNGNKPEKLTPLRTSSKVTARERLTMVNQVEDEIIELHYKGEKYSFPWMNEDGKRKVEYLTLEGAVEKWLNLRKSQGIASSTIERNRYS</sequence>
<organism evidence="1">
    <name type="scientific">marine metagenome</name>
    <dbReference type="NCBI Taxonomy" id="408172"/>
    <lineage>
        <taxon>unclassified sequences</taxon>
        <taxon>metagenomes</taxon>
        <taxon>ecological metagenomes</taxon>
    </lineage>
</organism>
<dbReference type="AlphaFoldDB" id="A0A382PHG3"/>